<keyword evidence="4" id="KW-0812">Transmembrane</keyword>
<name>A0A3B0FNY7_PSEPS</name>
<keyword evidence="4" id="KW-0472">Membrane</keyword>
<dbReference type="RefSeq" id="WP_120693172.1">
    <property type="nucleotide sequence ID" value="NZ_RBNH01000016.1"/>
</dbReference>
<keyword evidence="3 6" id="KW-0808">Transferase</keyword>
<feature type="transmembrane region" description="Helical" evidence="4">
    <location>
        <begin position="43"/>
        <end position="62"/>
    </location>
</feature>
<dbReference type="GO" id="GO:0016810">
    <property type="term" value="F:hydrolase activity, acting on carbon-nitrogen (but not peptide) bonds"/>
    <property type="evidence" value="ECO:0007669"/>
    <property type="project" value="InterPro"/>
</dbReference>
<evidence type="ECO:0000313" key="7">
    <source>
        <dbReference type="Proteomes" id="UP000273159"/>
    </source>
</evidence>
<dbReference type="PANTHER" id="PTHR43630">
    <property type="entry name" value="POLY-BETA-1,6-N-ACETYL-D-GLUCOSAMINE SYNTHASE"/>
    <property type="match status" value="1"/>
</dbReference>
<dbReference type="GO" id="GO:0005975">
    <property type="term" value="P:carbohydrate metabolic process"/>
    <property type="evidence" value="ECO:0007669"/>
    <property type="project" value="InterPro"/>
</dbReference>
<evidence type="ECO:0000256" key="4">
    <source>
        <dbReference type="SAM" id="Phobius"/>
    </source>
</evidence>
<dbReference type="Proteomes" id="UP000273159">
    <property type="component" value="Unassembled WGS sequence"/>
</dbReference>
<dbReference type="Gene3D" id="3.20.20.370">
    <property type="entry name" value="Glycoside hydrolase/deacetylase"/>
    <property type="match status" value="1"/>
</dbReference>
<evidence type="ECO:0000256" key="1">
    <source>
        <dbReference type="ARBA" id="ARBA00006739"/>
    </source>
</evidence>
<keyword evidence="2" id="KW-0328">Glycosyltransferase</keyword>
<sequence length="788" mass="87204">MTLAGAVPHYGELMTKSAPPSSRDRAPVFFDPTGNRWQRVMSLLLAFVLLLVLSVVGILPAATAPVGAASQNQEAEYPRELLAKQDLENIPRIGADKGAATFHRVALVEKRDGKTLLKDPFSDTVWREATVDEVPLIKDSPYVVEAYGRPPDRTLMLTFDDGPDPTFTPQVLDLLSREGVPSTFFTVGDNIVKNPDLYRRIVREGHMVGNHSESHIDFWAHDDTFNRQQIIGVDRIMRAINNYESRLFRIPTGDPENNTLALLLSQQLGYLHVSFDLDTLDWAHGPDETIAVPELNGGGHIVLIHDGGGDRTATIEMLKKFIPQAKAQGYTFTTLQPVLPPEFVPKHDVPASVEDNATLAAMTAYLVTPNVVLTWLFWFGIGSLTILTFLFVILALVNNARQKKRQWDTIEDHEWPFVSVVLPVFNEELVVAKTLDALRASDYPLLEVVAVNDGSTDGTLAVLTEYAKSWPALRVIDQPNGGKPAASNRGINESWGSIVVTLDGDTLFEPQTIKMFARHFLAPRNGKEVGAVAGHVKVGNRRNLLTAWQSLEYLSGICVTRMAEGLMGAISIVPGACAAWRRDALVRAGGYPHDTLAEDADLTLSLQQLGYSIVQENEAVAWTEAPMTLRGLFRQRLRWTYGNIQTLYKHRRMLFNPKYGALGMLTMPYALISVLVPLIFMPLTILVAVISLSHGEWQAIALFSAFVAATHMLISIVAVLMVRESLLHLLMVPIYRLIYEPLRAYVVFGSALQALRGRAVGWYRPERTNSVDLAAIPGQMTHLTPSST</sequence>
<dbReference type="PROSITE" id="PS51677">
    <property type="entry name" value="NODB"/>
    <property type="match status" value="1"/>
</dbReference>
<feature type="domain" description="NodB homology" evidence="5">
    <location>
        <begin position="153"/>
        <end position="333"/>
    </location>
</feature>
<comment type="caution">
    <text evidence="6">The sequence shown here is derived from an EMBL/GenBank/DDBJ whole genome shotgun (WGS) entry which is preliminary data.</text>
</comment>
<dbReference type="Pfam" id="PF01522">
    <property type="entry name" value="Polysacc_deac_1"/>
    <property type="match status" value="1"/>
</dbReference>
<gene>
    <name evidence="6" type="ORF">D7Z96_16105</name>
</gene>
<dbReference type="CDD" id="cd06423">
    <property type="entry name" value="CESA_like"/>
    <property type="match status" value="1"/>
</dbReference>
<evidence type="ECO:0000256" key="2">
    <source>
        <dbReference type="ARBA" id="ARBA00022676"/>
    </source>
</evidence>
<dbReference type="AlphaFoldDB" id="A0A3B0FNY7"/>
<dbReference type="PANTHER" id="PTHR43630:SF1">
    <property type="entry name" value="POLY-BETA-1,6-N-ACETYL-D-GLUCOSAMINE SYNTHASE"/>
    <property type="match status" value="1"/>
</dbReference>
<evidence type="ECO:0000259" key="5">
    <source>
        <dbReference type="PROSITE" id="PS51677"/>
    </source>
</evidence>
<accession>A0A3B0FNY7</accession>
<feature type="transmembrane region" description="Helical" evidence="4">
    <location>
        <begin position="659"/>
        <end position="692"/>
    </location>
</feature>
<feature type="transmembrane region" description="Helical" evidence="4">
    <location>
        <begin position="375"/>
        <end position="397"/>
    </location>
</feature>
<protein>
    <submittedName>
        <fullName evidence="6">Glycosyltransferase</fullName>
    </submittedName>
</protein>
<dbReference type="Pfam" id="PF13641">
    <property type="entry name" value="Glyco_tranf_2_3"/>
    <property type="match status" value="1"/>
</dbReference>
<feature type="transmembrane region" description="Helical" evidence="4">
    <location>
        <begin position="698"/>
        <end position="722"/>
    </location>
</feature>
<reference evidence="6 7" key="1">
    <citation type="submission" date="2018-10" db="EMBL/GenBank/DDBJ databases">
        <title>Genome-guide identification and characterization of bacteria that degrade polycyclic aromatic hydrocarbons and resist hexavalent chromium simultaneously.</title>
        <authorList>
            <person name="Feng H."/>
        </authorList>
    </citation>
    <scope>NUCLEOTIDE SEQUENCE [LARGE SCALE GENOMIC DNA]</scope>
    <source>
        <strain evidence="6 7">J015</strain>
    </source>
</reference>
<organism evidence="6 7">
    <name type="scientific">Pseudarthrobacter phenanthrenivorans</name>
    <name type="common">Arthrobacter phenanthrenivorans</name>
    <dbReference type="NCBI Taxonomy" id="361575"/>
    <lineage>
        <taxon>Bacteria</taxon>
        <taxon>Bacillati</taxon>
        <taxon>Actinomycetota</taxon>
        <taxon>Actinomycetes</taxon>
        <taxon>Micrococcales</taxon>
        <taxon>Micrococcaceae</taxon>
        <taxon>Pseudarthrobacter</taxon>
    </lineage>
</organism>
<reference evidence="7" key="2">
    <citation type="submission" date="2018-10" db="EMBL/GenBank/DDBJ databases">
        <authorList>
            <person name="Wang Y."/>
            <person name="Wang J."/>
            <person name="Yang X."/>
            <person name="Wang Z."/>
            <person name="Huang Y."/>
        </authorList>
    </citation>
    <scope>NUCLEOTIDE SEQUENCE [LARGE SCALE GENOMIC DNA]</scope>
    <source>
        <strain evidence="7">J015</strain>
    </source>
</reference>
<evidence type="ECO:0000313" key="6">
    <source>
        <dbReference type="EMBL" id="RKO21609.1"/>
    </source>
</evidence>
<evidence type="ECO:0000256" key="3">
    <source>
        <dbReference type="ARBA" id="ARBA00022679"/>
    </source>
</evidence>
<dbReference type="InterPro" id="IPR011330">
    <property type="entry name" value="Glyco_hydro/deAcase_b/a-brl"/>
</dbReference>
<dbReference type="SUPFAM" id="SSF88713">
    <property type="entry name" value="Glycoside hydrolase/deacetylase"/>
    <property type="match status" value="1"/>
</dbReference>
<comment type="similarity">
    <text evidence="1">Belongs to the glycosyltransferase 2 family.</text>
</comment>
<dbReference type="Gene3D" id="3.90.550.10">
    <property type="entry name" value="Spore Coat Polysaccharide Biosynthesis Protein SpsA, Chain A"/>
    <property type="match status" value="1"/>
</dbReference>
<dbReference type="SUPFAM" id="SSF53448">
    <property type="entry name" value="Nucleotide-diphospho-sugar transferases"/>
    <property type="match status" value="1"/>
</dbReference>
<dbReference type="InterPro" id="IPR002509">
    <property type="entry name" value="NODB_dom"/>
</dbReference>
<dbReference type="InterPro" id="IPR029044">
    <property type="entry name" value="Nucleotide-diphossugar_trans"/>
</dbReference>
<dbReference type="EMBL" id="RBNH01000016">
    <property type="protein sequence ID" value="RKO21609.1"/>
    <property type="molecule type" value="Genomic_DNA"/>
</dbReference>
<dbReference type="GO" id="GO:0016757">
    <property type="term" value="F:glycosyltransferase activity"/>
    <property type="evidence" value="ECO:0007669"/>
    <property type="project" value="UniProtKB-KW"/>
</dbReference>
<proteinExistence type="inferred from homology"/>
<keyword evidence="4" id="KW-1133">Transmembrane helix</keyword>